<keyword evidence="2" id="KW-1133">Transmembrane helix</keyword>
<dbReference type="InterPro" id="IPR045184">
    <property type="entry name" value="SMU1"/>
</dbReference>
<dbReference type="InterPro" id="IPR015943">
    <property type="entry name" value="WD40/YVTN_repeat-like_dom_sf"/>
</dbReference>
<evidence type="ECO:0000313" key="4">
    <source>
        <dbReference type="Proteomes" id="UP000288805"/>
    </source>
</evidence>
<comment type="caution">
    <text evidence="3">The sequence shown here is derived from an EMBL/GenBank/DDBJ whole genome shotgun (WGS) entry which is preliminary data.</text>
</comment>
<dbReference type="PROSITE" id="PS50082">
    <property type="entry name" value="WD_REPEATS_2"/>
    <property type="match status" value="1"/>
</dbReference>
<keyword evidence="2" id="KW-0812">Transmembrane</keyword>
<proteinExistence type="predicted"/>
<accession>A0A438EZ79</accession>
<evidence type="ECO:0000256" key="2">
    <source>
        <dbReference type="SAM" id="Phobius"/>
    </source>
</evidence>
<gene>
    <name evidence="3" type="primary">SMU1_3</name>
    <name evidence="3" type="ORF">CK203_072708</name>
</gene>
<name>A0A438EZ79_VITVI</name>
<dbReference type="PANTHER" id="PTHR22848">
    <property type="entry name" value="WD40 REPEAT PROTEIN"/>
    <property type="match status" value="1"/>
</dbReference>
<dbReference type="InterPro" id="IPR011047">
    <property type="entry name" value="Quinoprotein_ADH-like_sf"/>
</dbReference>
<keyword evidence="1" id="KW-0853">WD repeat</keyword>
<dbReference type="SUPFAM" id="SSF50998">
    <property type="entry name" value="Quinoprotein alcohol dehydrogenase-like"/>
    <property type="match status" value="1"/>
</dbReference>
<feature type="transmembrane region" description="Helical" evidence="2">
    <location>
        <begin position="23"/>
        <end position="44"/>
    </location>
</feature>
<evidence type="ECO:0000313" key="3">
    <source>
        <dbReference type="EMBL" id="RVW53005.1"/>
    </source>
</evidence>
<dbReference type="GO" id="GO:0000398">
    <property type="term" value="P:mRNA splicing, via spliceosome"/>
    <property type="evidence" value="ECO:0007669"/>
    <property type="project" value="InterPro"/>
</dbReference>
<keyword evidence="2" id="KW-0472">Membrane</keyword>
<dbReference type="EMBL" id="QGNW01001159">
    <property type="protein sequence ID" value="RVW53005.1"/>
    <property type="molecule type" value="Genomic_DNA"/>
</dbReference>
<dbReference type="Gene3D" id="2.130.10.10">
    <property type="entry name" value="YVTN repeat-like/Quinoprotein amine dehydrogenase"/>
    <property type="match status" value="1"/>
</dbReference>
<sequence>MNLQPETRNIYCFSYQSGKLEHLMKDCVCIGGFIYLFSPFYLFFHWQVHEKDVIGVTHHPHRNLVATYSEDSTMKLWKP</sequence>
<reference evidence="3 4" key="1">
    <citation type="journal article" date="2018" name="PLoS Genet.">
        <title>Population sequencing reveals clonal diversity and ancestral inbreeding in the grapevine cultivar Chardonnay.</title>
        <authorList>
            <person name="Roach M.J."/>
            <person name="Johnson D.L."/>
            <person name="Bohlmann J."/>
            <person name="van Vuuren H.J."/>
            <person name="Jones S.J."/>
            <person name="Pretorius I.S."/>
            <person name="Schmidt S.A."/>
            <person name="Borneman A.R."/>
        </authorList>
    </citation>
    <scope>NUCLEOTIDE SEQUENCE [LARGE SCALE GENOMIC DNA]</scope>
    <source>
        <strain evidence="4">cv. Chardonnay</strain>
        <tissue evidence="3">Leaf</tissue>
    </source>
</reference>
<dbReference type="InterPro" id="IPR001680">
    <property type="entry name" value="WD40_rpt"/>
</dbReference>
<evidence type="ECO:0000256" key="1">
    <source>
        <dbReference type="PROSITE-ProRule" id="PRU00221"/>
    </source>
</evidence>
<feature type="repeat" description="WD" evidence="1">
    <location>
        <begin position="46"/>
        <end position="79"/>
    </location>
</feature>
<dbReference type="PROSITE" id="PS50294">
    <property type="entry name" value="WD_REPEATS_REGION"/>
    <property type="match status" value="1"/>
</dbReference>
<dbReference type="AlphaFoldDB" id="A0A438EZ79"/>
<protein>
    <submittedName>
        <fullName evidence="3">Suppressor of mec-8 and unc-52 protein-like 1</fullName>
    </submittedName>
</protein>
<organism evidence="3 4">
    <name type="scientific">Vitis vinifera</name>
    <name type="common">Grape</name>
    <dbReference type="NCBI Taxonomy" id="29760"/>
    <lineage>
        <taxon>Eukaryota</taxon>
        <taxon>Viridiplantae</taxon>
        <taxon>Streptophyta</taxon>
        <taxon>Embryophyta</taxon>
        <taxon>Tracheophyta</taxon>
        <taxon>Spermatophyta</taxon>
        <taxon>Magnoliopsida</taxon>
        <taxon>eudicotyledons</taxon>
        <taxon>Gunneridae</taxon>
        <taxon>Pentapetalae</taxon>
        <taxon>rosids</taxon>
        <taxon>Vitales</taxon>
        <taxon>Vitaceae</taxon>
        <taxon>Viteae</taxon>
        <taxon>Vitis</taxon>
    </lineage>
</organism>
<dbReference type="Proteomes" id="UP000288805">
    <property type="component" value="Unassembled WGS sequence"/>
</dbReference>